<keyword evidence="4 6" id="KW-0472">Membrane</keyword>
<evidence type="ECO:0000256" key="2">
    <source>
        <dbReference type="ARBA" id="ARBA00022692"/>
    </source>
</evidence>
<feature type="domain" description="Rhodopsin" evidence="7">
    <location>
        <begin position="23"/>
        <end position="259"/>
    </location>
</feature>
<accession>A0A8K0RRD9</accession>
<sequence length="326" mass="36620">MLFMAGIAIQAALLCLALLVVILRCWARLHYDRKQLTIAEYFAWLGWFSALGWVICSAIATRLSVEYPPVEPDLTVDNVKYLKTVFVAEYLFDTGIYFSKLSLLTFYWLLIPSLFQYLRKALYFITLYLVSCMTVSILLNTFISRPISNNWSIEHQLESAWNSYPNFITQWGLNFSTDLLLFCFPFFILKYLKLRPEQKAGLLGVFSLGAITLAVSLARFTASVGNPGWLDDATGNTLCTAEMTTAVIVICLPGFKRFFMRSKVSTKATHSDVSYPSGSAVSALDTKTKSLSASQAYAEWGVRDDEIELVAGMPKESIERGRINGN</sequence>
<dbReference type="EMBL" id="JAGPXF010000006">
    <property type="protein sequence ID" value="KAH7239470.1"/>
    <property type="molecule type" value="Genomic_DNA"/>
</dbReference>
<comment type="subcellular location">
    <subcellularLocation>
        <location evidence="1">Membrane</location>
        <topology evidence="1">Multi-pass membrane protein</topology>
    </subcellularLocation>
</comment>
<feature type="transmembrane region" description="Helical" evidence="6">
    <location>
        <begin position="122"/>
        <end position="143"/>
    </location>
</feature>
<feature type="transmembrane region" description="Helical" evidence="6">
    <location>
        <begin position="90"/>
        <end position="110"/>
    </location>
</feature>
<keyword evidence="2 6" id="KW-0812">Transmembrane</keyword>
<evidence type="ECO:0000256" key="4">
    <source>
        <dbReference type="ARBA" id="ARBA00023136"/>
    </source>
</evidence>
<dbReference type="InterPro" id="IPR049326">
    <property type="entry name" value="Rhodopsin_dom_fungi"/>
</dbReference>
<reference evidence="8" key="1">
    <citation type="journal article" date="2021" name="Nat. Commun.">
        <title>Genetic determinants of endophytism in the Arabidopsis root mycobiome.</title>
        <authorList>
            <person name="Mesny F."/>
            <person name="Miyauchi S."/>
            <person name="Thiergart T."/>
            <person name="Pickel B."/>
            <person name="Atanasova L."/>
            <person name="Karlsson M."/>
            <person name="Huettel B."/>
            <person name="Barry K.W."/>
            <person name="Haridas S."/>
            <person name="Chen C."/>
            <person name="Bauer D."/>
            <person name="Andreopoulos W."/>
            <person name="Pangilinan J."/>
            <person name="LaButti K."/>
            <person name="Riley R."/>
            <person name="Lipzen A."/>
            <person name="Clum A."/>
            <person name="Drula E."/>
            <person name="Henrissat B."/>
            <person name="Kohler A."/>
            <person name="Grigoriev I.V."/>
            <person name="Martin F.M."/>
            <person name="Hacquard S."/>
        </authorList>
    </citation>
    <scope>NUCLEOTIDE SEQUENCE</scope>
    <source>
        <strain evidence="8">MPI-SDFR-AT-0068</strain>
    </source>
</reference>
<dbReference type="InterPro" id="IPR052337">
    <property type="entry name" value="SAT4-like"/>
</dbReference>
<protein>
    <recommendedName>
        <fullName evidence="7">Rhodopsin domain-containing protein</fullName>
    </recommendedName>
</protein>
<feature type="transmembrane region" description="Helical" evidence="6">
    <location>
        <begin position="201"/>
        <end position="222"/>
    </location>
</feature>
<comment type="caution">
    <text evidence="8">The sequence shown here is derived from an EMBL/GenBank/DDBJ whole genome shotgun (WGS) entry which is preliminary data.</text>
</comment>
<dbReference type="Proteomes" id="UP000813427">
    <property type="component" value="Unassembled WGS sequence"/>
</dbReference>
<keyword evidence="3 6" id="KW-1133">Transmembrane helix</keyword>
<evidence type="ECO:0000313" key="8">
    <source>
        <dbReference type="EMBL" id="KAH7239470.1"/>
    </source>
</evidence>
<organism evidence="8 9">
    <name type="scientific">Fusarium tricinctum</name>
    <dbReference type="NCBI Taxonomy" id="61284"/>
    <lineage>
        <taxon>Eukaryota</taxon>
        <taxon>Fungi</taxon>
        <taxon>Dikarya</taxon>
        <taxon>Ascomycota</taxon>
        <taxon>Pezizomycotina</taxon>
        <taxon>Sordariomycetes</taxon>
        <taxon>Hypocreomycetidae</taxon>
        <taxon>Hypocreales</taxon>
        <taxon>Nectriaceae</taxon>
        <taxon>Fusarium</taxon>
        <taxon>Fusarium tricinctum species complex</taxon>
    </lineage>
</organism>
<feature type="transmembrane region" description="Helical" evidence="6">
    <location>
        <begin position="234"/>
        <end position="255"/>
    </location>
</feature>
<dbReference type="PANTHER" id="PTHR33048:SF92">
    <property type="entry name" value="INTEGRAL MEMBRANE PROTEIN"/>
    <property type="match status" value="1"/>
</dbReference>
<proteinExistence type="inferred from homology"/>
<dbReference type="Pfam" id="PF20684">
    <property type="entry name" value="Fung_rhodopsin"/>
    <property type="match status" value="1"/>
</dbReference>
<feature type="transmembrane region" description="Helical" evidence="6">
    <location>
        <begin position="6"/>
        <end position="26"/>
    </location>
</feature>
<evidence type="ECO:0000313" key="9">
    <source>
        <dbReference type="Proteomes" id="UP000813427"/>
    </source>
</evidence>
<dbReference type="AlphaFoldDB" id="A0A8K0RRD9"/>
<evidence type="ECO:0000259" key="7">
    <source>
        <dbReference type="Pfam" id="PF20684"/>
    </source>
</evidence>
<dbReference type="PANTHER" id="PTHR33048">
    <property type="entry name" value="PTH11-LIKE INTEGRAL MEMBRANE PROTEIN (AFU_ORTHOLOGUE AFUA_5G11245)"/>
    <property type="match status" value="1"/>
</dbReference>
<evidence type="ECO:0000256" key="5">
    <source>
        <dbReference type="ARBA" id="ARBA00038359"/>
    </source>
</evidence>
<comment type="similarity">
    <text evidence="5">Belongs to the SAT4 family.</text>
</comment>
<keyword evidence="9" id="KW-1185">Reference proteome</keyword>
<evidence type="ECO:0000256" key="6">
    <source>
        <dbReference type="SAM" id="Phobius"/>
    </source>
</evidence>
<evidence type="ECO:0000256" key="3">
    <source>
        <dbReference type="ARBA" id="ARBA00022989"/>
    </source>
</evidence>
<dbReference type="GO" id="GO:0016020">
    <property type="term" value="C:membrane"/>
    <property type="evidence" value="ECO:0007669"/>
    <property type="project" value="UniProtKB-SubCell"/>
</dbReference>
<name>A0A8K0RRD9_9HYPO</name>
<feature type="transmembrane region" description="Helical" evidence="6">
    <location>
        <begin position="38"/>
        <end position="60"/>
    </location>
</feature>
<evidence type="ECO:0000256" key="1">
    <source>
        <dbReference type="ARBA" id="ARBA00004141"/>
    </source>
</evidence>
<dbReference type="OrthoDB" id="444631at2759"/>
<feature type="transmembrane region" description="Helical" evidence="6">
    <location>
        <begin position="171"/>
        <end position="189"/>
    </location>
</feature>
<gene>
    <name evidence="8" type="ORF">BKA59DRAFT_444142</name>
</gene>